<dbReference type="EMBL" id="GGEC01080755">
    <property type="protein sequence ID" value="MBX61239.1"/>
    <property type="molecule type" value="Transcribed_RNA"/>
</dbReference>
<organism evidence="5">
    <name type="scientific">Rhizophora mucronata</name>
    <name type="common">Asiatic mangrove</name>
    <dbReference type="NCBI Taxonomy" id="61149"/>
    <lineage>
        <taxon>Eukaryota</taxon>
        <taxon>Viridiplantae</taxon>
        <taxon>Streptophyta</taxon>
        <taxon>Embryophyta</taxon>
        <taxon>Tracheophyta</taxon>
        <taxon>Spermatophyta</taxon>
        <taxon>Magnoliopsida</taxon>
        <taxon>eudicotyledons</taxon>
        <taxon>Gunneridae</taxon>
        <taxon>Pentapetalae</taxon>
        <taxon>rosids</taxon>
        <taxon>fabids</taxon>
        <taxon>Malpighiales</taxon>
        <taxon>Rhizophoraceae</taxon>
        <taxon>Rhizophora</taxon>
    </lineage>
</organism>
<accession>A0A2P2Q2U1</accession>
<dbReference type="PANTHER" id="PTHR46733">
    <property type="entry name" value="26.5 KDA HEAT SHOCK PROTEIN, MITOCHONDRIAL"/>
    <property type="match status" value="1"/>
</dbReference>
<evidence type="ECO:0000256" key="3">
    <source>
        <dbReference type="RuleBase" id="RU003616"/>
    </source>
</evidence>
<dbReference type="PROSITE" id="PS01031">
    <property type="entry name" value="SHSP"/>
    <property type="match status" value="1"/>
</dbReference>
<dbReference type="InterPro" id="IPR002068">
    <property type="entry name" value="A-crystallin/Hsp20_dom"/>
</dbReference>
<evidence type="ECO:0000256" key="1">
    <source>
        <dbReference type="ARBA" id="ARBA00023016"/>
    </source>
</evidence>
<dbReference type="InterPro" id="IPR008978">
    <property type="entry name" value="HSP20-like_chaperone"/>
</dbReference>
<dbReference type="PANTHER" id="PTHR46733:SF2">
    <property type="entry name" value="25.3 KDA HEAT SHOCK PROTEIN, CHLOROPLASTIC-LIKE"/>
    <property type="match status" value="1"/>
</dbReference>
<dbReference type="Gene3D" id="2.60.40.790">
    <property type="match status" value="1"/>
</dbReference>
<evidence type="ECO:0000256" key="2">
    <source>
        <dbReference type="PROSITE-ProRule" id="PRU00285"/>
    </source>
</evidence>
<dbReference type="GO" id="GO:0009408">
    <property type="term" value="P:response to heat"/>
    <property type="evidence" value="ECO:0007669"/>
    <property type="project" value="InterPro"/>
</dbReference>
<proteinExistence type="inferred from homology"/>
<evidence type="ECO:0000259" key="4">
    <source>
        <dbReference type="PROSITE" id="PS01031"/>
    </source>
</evidence>
<name>A0A2P2Q2U1_RHIMU</name>
<protein>
    <recommendedName>
        <fullName evidence="4">SHSP domain-containing protein</fullName>
    </recommendedName>
</protein>
<comment type="similarity">
    <text evidence="2 3">Belongs to the small heat shock protein (HSP20) family.</text>
</comment>
<dbReference type="CDD" id="cd06464">
    <property type="entry name" value="ACD_sHsps-like"/>
    <property type="match status" value="1"/>
</dbReference>
<dbReference type="InterPro" id="IPR044587">
    <property type="entry name" value="HSP21-like"/>
</dbReference>
<reference evidence="5" key="1">
    <citation type="submission" date="2018-02" db="EMBL/GenBank/DDBJ databases">
        <title>Rhizophora mucronata_Transcriptome.</title>
        <authorList>
            <person name="Meera S.P."/>
            <person name="Sreeshan A."/>
            <person name="Augustine A."/>
        </authorList>
    </citation>
    <scope>NUCLEOTIDE SEQUENCE</scope>
    <source>
        <tissue evidence="5">Leaf</tissue>
    </source>
</reference>
<dbReference type="AlphaFoldDB" id="A0A2P2Q2U1"/>
<feature type="domain" description="SHSP" evidence="4">
    <location>
        <begin position="28"/>
        <end position="149"/>
    </location>
</feature>
<keyword evidence="1" id="KW-0346">Stress response</keyword>
<sequence length="149" mass="17128">MMDTMERIIEDPFAYSSTWPSVSTSGYNGYSRGRTPWAIKEGENDYKMRFDMPGMTKDDVKVWMEQQMLVLEAEKVPSKKALQESDVKFDDSIGDDEWPIPSYGKYNFRIALPEKTDYEKIKAEVKDGVLYITIPKTSTSGEVMNINVQ</sequence>
<dbReference type="SUPFAM" id="SSF49764">
    <property type="entry name" value="HSP20-like chaperones"/>
    <property type="match status" value="1"/>
</dbReference>
<evidence type="ECO:0000313" key="5">
    <source>
        <dbReference type="EMBL" id="MBX61239.1"/>
    </source>
</evidence>
<dbReference type="Pfam" id="PF00011">
    <property type="entry name" value="HSP20"/>
    <property type="match status" value="1"/>
</dbReference>